<accession>A0ABD1E5P2</accession>
<evidence type="ECO:0000313" key="1">
    <source>
        <dbReference type="EMBL" id="KAL1489242.1"/>
    </source>
</evidence>
<sequence length="165" mass="19192">MPLFRESWSPVLKCSIQDPPPGCRKKWLPKQKRSETVRKIIRVYKLCRTHKGFLLIPCKKIITGVNKYRRYKFEDELLNNYVKNDEFSFITSDTALLDTFRHTNPLTLAGVALSCPWPSRGQCVWLYRISAGLARSRVRLSLTTVVSKDRSEGWLWWFLLCPAAA</sequence>
<gene>
    <name evidence="1" type="ORF">ABEB36_014175</name>
</gene>
<protein>
    <submittedName>
        <fullName evidence="1">Uncharacterized protein</fullName>
    </submittedName>
</protein>
<keyword evidence="2" id="KW-1185">Reference proteome</keyword>
<dbReference type="Proteomes" id="UP001566132">
    <property type="component" value="Unassembled WGS sequence"/>
</dbReference>
<dbReference type="EMBL" id="JBDJPC010000012">
    <property type="protein sequence ID" value="KAL1489242.1"/>
    <property type="molecule type" value="Genomic_DNA"/>
</dbReference>
<name>A0ABD1E5P2_HYPHA</name>
<organism evidence="1 2">
    <name type="scientific">Hypothenemus hampei</name>
    <name type="common">Coffee berry borer</name>
    <dbReference type="NCBI Taxonomy" id="57062"/>
    <lineage>
        <taxon>Eukaryota</taxon>
        <taxon>Metazoa</taxon>
        <taxon>Ecdysozoa</taxon>
        <taxon>Arthropoda</taxon>
        <taxon>Hexapoda</taxon>
        <taxon>Insecta</taxon>
        <taxon>Pterygota</taxon>
        <taxon>Neoptera</taxon>
        <taxon>Endopterygota</taxon>
        <taxon>Coleoptera</taxon>
        <taxon>Polyphaga</taxon>
        <taxon>Cucujiformia</taxon>
        <taxon>Curculionidae</taxon>
        <taxon>Scolytinae</taxon>
        <taxon>Hypothenemus</taxon>
    </lineage>
</organism>
<evidence type="ECO:0000313" key="2">
    <source>
        <dbReference type="Proteomes" id="UP001566132"/>
    </source>
</evidence>
<proteinExistence type="predicted"/>
<comment type="caution">
    <text evidence="1">The sequence shown here is derived from an EMBL/GenBank/DDBJ whole genome shotgun (WGS) entry which is preliminary data.</text>
</comment>
<dbReference type="AlphaFoldDB" id="A0ABD1E5P2"/>
<reference evidence="1 2" key="1">
    <citation type="submission" date="2024-05" db="EMBL/GenBank/DDBJ databases">
        <title>Genetic variation in Jamaican populations of the coffee berry borer (Hypothenemus hampei).</title>
        <authorList>
            <person name="Errbii M."/>
            <person name="Myrie A."/>
        </authorList>
    </citation>
    <scope>NUCLEOTIDE SEQUENCE [LARGE SCALE GENOMIC DNA]</scope>
    <source>
        <strain evidence="1">JA-Hopewell-2020-01-JO</strain>
        <tissue evidence="1">Whole body</tissue>
    </source>
</reference>